<evidence type="ECO:0000256" key="1">
    <source>
        <dbReference type="SAM" id="Phobius"/>
    </source>
</evidence>
<reference evidence="3" key="1">
    <citation type="submission" date="2016-01" db="EMBL/GenBank/DDBJ databases">
        <authorList>
            <person name="Mitreva M."/>
            <person name="Pepin K.H."/>
            <person name="Mihindukulasuriya K.A."/>
            <person name="Fulton R."/>
            <person name="Fronick C."/>
            <person name="O'Laughlin M."/>
            <person name="Miner T."/>
            <person name="Herter B."/>
            <person name="Rosa B.A."/>
            <person name="Cordes M."/>
            <person name="Tomlinson C."/>
            <person name="Wollam A."/>
            <person name="Palsikar V.B."/>
            <person name="Mardis E.R."/>
            <person name="Wilson R.K."/>
        </authorList>
    </citation>
    <scope>NUCLEOTIDE SEQUENCE [LARGE SCALE GENOMIC DNA]</scope>
    <source>
        <strain evidence="3">MJR7716</strain>
    </source>
</reference>
<name>A0A133PZ83_9BACT</name>
<protein>
    <submittedName>
        <fullName evidence="2">Uncharacterized protein</fullName>
    </submittedName>
</protein>
<keyword evidence="1" id="KW-0812">Transmembrane</keyword>
<sequence length="153" mass="17620">MKKARKILLSEFFVIVSLLLLIILIFESGFILPGSIIGGQSLFIVQFIMQLLTLLLIPFSLYLFRLSGIKKALCADNSTGKRSLCLWGTVRMLIIAIPMLINMIFYYLYGKDSSFFYLSIILFLCILFFYPSNKRCHQETTCFKVVNNDTMEE</sequence>
<feature type="transmembrane region" description="Helical" evidence="1">
    <location>
        <begin position="43"/>
        <end position="64"/>
    </location>
</feature>
<dbReference type="Proteomes" id="UP000070533">
    <property type="component" value="Unassembled WGS sequence"/>
</dbReference>
<organism evidence="2 3">
    <name type="scientific">Prevotella corporis</name>
    <dbReference type="NCBI Taxonomy" id="28128"/>
    <lineage>
        <taxon>Bacteria</taxon>
        <taxon>Pseudomonadati</taxon>
        <taxon>Bacteroidota</taxon>
        <taxon>Bacteroidia</taxon>
        <taxon>Bacteroidales</taxon>
        <taxon>Prevotellaceae</taxon>
        <taxon>Prevotella</taxon>
    </lineage>
</organism>
<dbReference type="STRING" id="28128.HMPREF3226_01990"/>
<comment type="caution">
    <text evidence="2">The sequence shown here is derived from an EMBL/GenBank/DDBJ whole genome shotgun (WGS) entry which is preliminary data.</text>
</comment>
<keyword evidence="1" id="KW-1133">Transmembrane helix</keyword>
<feature type="transmembrane region" description="Helical" evidence="1">
    <location>
        <begin position="114"/>
        <end position="130"/>
    </location>
</feature>
<feature type="transmembrane region" description="Helical" evidence="1">
    <location>
        <begin position="12"/>
        <end position="37"/>
    </location>
</feature>
<evidence type="ECO:0000313" key="3">
    <source>
        <dbReference type="Proteomes" id="UP000070533"/>
    </source>
</evidence>
<dbReference type="RefSeq" id="WP_025877581.1">
    <property type="nucleotide sequence ID" value="NZ_BAAAXP010000066.1"/>
</dbReference>
<dbReference type="PATRIC" id="fig|28128.5.peg.2049"/>
<feature type="transmembrane region" description="Helical" evidence="1">
    <location>
        <begin position="84"/>
        <end position="108"/>
    </location>
</feature>
<keyword evidence="3" id="KW-1185">Reference proteome</keyword>
<accession>A0A133PZ83</accession>
<evidence type="ECO:0000313" key="2">
    <source>
        <dbReference type="EMBL" id="KXA35682.1"/>
    </source>
</evidence>
<proteinExistence type="predicted"/>
<keyword evidence="1" id="KW-0472">Membrane</keyword>
<gene>
    <name evidence="2" type="ORF">HMPREF3226_01990</name>
</gene>
<dbReference type="EMBL" id="LRQG01000179">
    <property type="protein sequence ID" value="KXA35682.1"/>
    <property type="molecule type" value="Genomic_DNA"/>
</dbReference>
<dbReference type="AlphaFoldDB" id="A0A133PZ83"/>